<dbReference type="OrthoDB" id="7492875at2"/>
<evidence type="ECO:0000313" key="2">
    <source>
        <dbReference type="Proteomes" id="UP000282971"/>
    </source>
</evidence>
<reference evidence="1 2" key="1">
    <citation type="submission" date="2019-01" db="EMBL/GenBank/DDBJ databases">
        <authorList>
            <person name="Chen W.-M."/>
        </authorList>
    </citation>
    <scope>NUCLEOTIDE SEQUENCE [LARGE SCALE GENOMIC DNA]</scope>
    <source>
        <strain evidence="1 2">CCP-7</strain>
    </source>
</reference>
<proteinExistence type="predicted"/>
<dbReference type="RefSeq" id="WP_127745579.1">
    <property type="nucleotide sequence ID" value="NZ_SACN01000003.1"/>
</dbReference>
<evidence type="ECO:0000313" key="1">
    <source>
        <dbReference type="EMBL" id="RVT90322.1"/>
    </source>
</evidence>
<name>A0A437LY64_9SPHN</name>
<dbReference type="EMBL" id="SACN01000003">
    <property type="protein sequence ID" value="RVT90322.1"/>
    <property type="molecule type" value="Genomic_DNA"/>
</dbReference>
<keyword evidence="2" id="KW-1185">Reference proteome</keyword>
<sequence>MVLMKPSPTFFPTSLGYGDIARIEKIAAAIGVLNGAVFRGFGHESWYMRACWMGYARALQLQAIELDEIDVISWGCAVPIPGRARHDTLVDPFGAFREWQVSLGLAGGRHWREDLPFSPTLPPAFSEAPIVLRAIAIVCQYAAARPHIQAWLSLPILLHRMGITAAPLPCLVAGDKGARFGTRDPDAVVSRVLRDLAHSATDAVAMLAQIEADRRRWIEVLAAERKPGALRDLAALTMRQPLFRPEPLARQLGLSLSGAGKLLERAAALGFVTEISGRGSWRVYMIPDMARRLGLAPMLRGRPAKPPPLPKRDPLGAQLAAFDAEMAALAARFPHLKLGEASDGEPGGSAT</sequence>
<organism evidence="1 2">
    <name type="scientific">Sphingomonas crocodyli</name>
    <dbReference type="NCBI Taxonomy" id="1979270"/>
    <lineage>
        <taxon>Bacteria</taxon>
        <taxon>Pseudomonadati</taxon>
        <taxon>Pseudomonadota</taxon>
        <taxon>Alphaproteobacteria</taxon>
        <taxon>Sphingomonadales</taxon>
        <taxon>Sphingomonadaceae</taxon>
        <taxon>Sphingomonas</taxon>
    </lineage>
</organism>
<dbReference type="AlphaFoldDB" id="A0A437LY64"/>
<protein>
    <submittedName>
        <fullName evidence="1">Uncharacterized protein</fullName>
    </submittedName>
</protein>
<accession>A0A437LY64</accession>
<dbReference type="Proteomes" id="UP000282971">
    <property type="component" value="Unassembled WGS sequence"/>
</dbReference>
<gene>
    <name evidence="1" type="ORF">EOD43_18810</name>
</gene>
<comment type="caution">
    <text evidence="1">The sequence shown here is derived from an EMBL/GenBank/DDBJ whole genome shotgun (WGS) entry which is preliminary data.</text>
</comment>